<evidence type="ECO:0000313" key="2">
    <source>
        <dbReference type="Proteomes" id="UP001211065"/>
    </source>
</evidence>
<dbReference type="EMBL" id="JADGJW010000345">
    <property type="protein sequence ID" value="KAJ3219251.1"/>
    <property type="molecule type" value="Genomic_DNA"/>
</dbReference>
<dbReference type="Proteomes" id="UP001211065">
    <property type="component" value="Unassembled WGS sequence"/>
</dbReference>
<name>A0AAD5U2K9_9FUNG</name>
<evidence type="ECO:0000313" key="1">
    <source>
        <dbReference type="EMBL" id="KAJ3219251.1"/>
    </source>
</evidence>
<keyword evidence="2" id="KW-1185">Reference proteome</keyword>
<proteinExistence type="predicted"/>
<protein>
    <submittedName>
        <fullName evidence="1">Uncharacterized protein</fullName>
    </submittedName>
</protein>
<reference evidence="1" key="1">
    <citation type="submission" date="2020-05" db="EMBL/GenBank/DDBJ databases">
        <title>Phylogenomic resolution of chytrid fungi.</title>
        <authorList>
            <person name="Stajich J.E."/>
            <person name="Amses K."/>
            <person name="Simmons R."/>
            <person name="Seto K."/>
            <person name="Myers J."/>
            <person name="Bonds A."/>
            <person name="Quandt C.A."/>
            <person name="Barry K."/>
            <person name="Liu P."/>
            <person name="Grigoriev I."/>
            <person name="Longcore J.E."/>
            <person name="James T.Y."/>
        </authorList>
    </citation>
    <scope>NUCLEOTIDE SEQUENCE</scope>
    <source>
        <strain evidence="1">JEL0476</strain>
    </source>
</reference>
<organism evidence="1 2">
    <name type="scientific">Clydaea vesicula</name>
    <dbReference type="NCBI Taxonomy" id="447962"/>
    <lineage>
        <taxon>Eukaryota</taxon>
        <taxon>Fungi</taxon>
        <taxon>Fungi incertae sedis</taxon>
        <taxon>Chytridiomycota</taxon>
        <taxon>Chytridiomycota incertae sedis</taxon>
        <taxon>Chytridiomycetes</taxon>
        <taxon>Lobulomycetales</taxon>
        <taxon>Lobulomycetaceae</taxon>
        <taxon>Clydaea</taxon>
    </lineage>
</organism>
<comment type="caution">
    <text evidence="1">The sequence shown here is derived from an EMBL/GenBank/DDBJ whole genome shotgun (WGS) entry which is preliminary data.</text>
</comment>
<accession>A0AAD5U2K9</accession>
<gene>
    <name evidence="1" type="ORF">HK099_004749</name>
</gene>
<dbReference type="AlphaFoldDB" id="A0AAD5U2K9"/>
<sequence length="504" mass="58015">MANISSSSNKSNRQSTLDDLLSLLEIQLSTKEQMSEEKLMSTLNDSTPFTNIKSTNEKLGISDNDLEFDPNRIIERPSKNVRKPRPNTQSYRKSIMELDNLMSILADERGMENSKTLNNKPETSLSKRVTRLEMLMQSPRGYGLSLDRQKGSLRSPNLTKVNLLNSSSQHQQKRSNSISMLKNLNVKIKFSDNQQLQSQDQEENPSTILNEVFETMEFTIPVIENFQYILDQFHHMLLQKKEKDGELDSTTSHILSYTDNFSGLKTLDGQKIFLEDPVLLLLDPCLFKAENVIELIAITEDNNGSFLESYDEGFAEGDICEGIFKVKENSNNSESTCWYWKECKILKMVDSNRCLVKLNEEEITINADLIRSLKKPYDMDNNKNSKKIENERNIFKCGSRVEVFEEKEKLWFAGLILKKVESDSSTNTSSLPNQDEYFVKKITCCNENEEIQSVKSLKWRLRGWTTNNKKNNFNLENEIDIAQKVSVKNLKLGWGNQLANKIVW</sequence>